<evidence type="ECO:0000256" key="2">
    <source>
        <dbReference type="ARBA" id="ARBA00004236"/>
    </source>
</evidence>
<dbReference type="InterPro" id="IPR041916">
    <property type="entry name" value="Anti_sigma_zinc_sf"/>
</dbReference>
<dbReference type="GO" id="GO:0006417">
    <property type="term" value="P:regulation of translation"/>
    <property type="evidence" value="ECO:0007669"/>
    <property type="project" value="TreeGrafter"/>
</dbReference>
<organism evidence="14 15">
    <name type="scientific">Spinactinospora alkalitolerans</name>
    <dbReference type="NCBI Taxonomy" id="687207"/>
    <lineage>
        <taxon>Bacteria</taxon>
        <taxon>Bacillati</taxon>
        <taxon>Actinomycetota</taxon>
        <taxon>Actinomycetes</taxon>
        <taxon>Streptosporangiales</taxon>
        <taxon>Nocardiopsidaceae</taxon>
        <taxon>Spinactinospora</taxon>
    </lineage>
</organism>
<feature type="transmembrane region" description="Helical" evidence="11">
    <location>
        <begin position="99"/>
        <end position="119"/>
    </location>
</feature>
<dbReference type="RefSeq" id="WP_179643294.1">
    <property type="nucleotide sequence ID" value="NZ_BAAAYY010000017.1"/>
</dbReference>
<evidence type="ECO:0000256" key="8">
    <source>
        <dbReference type="ARBA" id="ARBA00023163"/>
    </source>
</evidence>
<dbReference type="Pfam" id="PF13490">
    <property type="entry name" value="zf-HC2"/>
    <property type="match status" value="1"/>
</dbReference>
<evidence type="ECO:0000256" key="6">
    <source>
        <dbReference type="ARBA" id="ARBA00023015"/>
    </source>
</evidence>
<proteinExistence type="predicted"/>
<evidence type="ECO:0000259" key="12">
    <source>
        <dbReference type="Pfam" id="PF10099"/>
    </source>
</evidence>
<dbReference type="GO" id="GO:0005886">
    <property type="term" value="C:plasma membrane"/>
    <property type="evidence" value="ECO:0007669"/>
    <property type="project" value="UniProtKB-SubCell"/>
</dbReference>
<keyword evidence="8" id="KW-0804">Transcription</keyword>
<comment type="subcellular location">
    <subcellularLocation>
        <location evidence="2">Cell membrane</location>
    </subcellularLocation>
    <subcellularLocation>
        <location evidence="1">Membrane</location>
        <topology evidence="1">Single-pass membrane protein</topology>
    </subcellularLocation>
</comment>
<dbReference type="EMBL" id="JACCCC010000001">
    <property type="protein sequence ID" value="NYE47328.1"/>
    <property type="molecule type" value="Genomic_DNA"/>
</dbReference>
<keyword evidence="4 11" id="KW-0812">Transmembrane</keyword>
<sequence>MSRGLRQDLHTLAGAYALNALPAEDLRRFEEHMVHCEACVQEVRGLAETTALLGSAAAEAPPEGMRRRVLAEVAHTRQLAPAPVEIAVRRSGWRDRAMLLGLAASLLIALVLGGVAVNLDRQVDELRRNEQAVAEILAAPDATYVSGSPEEGVSATVVAAESVGGLVFTADGLRPLEDRDYQLWLADADGSVRSGGLVRLDSDGSTVPLLASGLDGAEGVAVTIEPAGGSPQPTSDPIMQMELEG</sequence>
<reference evidence="14 15" key="1">
    <citation type="submission" date="2020-07" db="EMBL/GenBank/DDBJ databases">
        <title>Sequencing the genomes of 1000 actinobacteria strains.</title>
        <authorList>
            <person name="Klenk H.-P."/>
        </authorList>
    </citation>
    <scope>NUCLEOTIDE SEQUENCE [LARGE SCALE GENOMIC DNA]</scope>
    <source>
        <strain evidence="14 15">CXB654</strain>
    </source>
</reference>
<protein>
    <recommendedName>
        <fullName evidence="10">Regulator of SigK</fullName>
    </recommendedName>
    <alternativeName>
        <fullName evidence="9">Sigma-K anti-sigma factor RskA</fullName>
    </alternativeName>
</protein>
<keyword evidence="7 11" id="KW-0472">Membrane</keyword>
<keyword evidence="6" id="KW-0805">Transcription regulation</keyword>
<dbReference type="InterPro" id="IPR051474">
    <property type="entry name" value="Anti-sigma-K/W_factor"/>
</dbReference>
<keyword evidence="15" id="KW-1185">Reference proteome</keyword>
<feature type="domain" description="Putative zinc-finger" evidence="13">
    <location>
        <begin position="8"/>
        <end position="39"/>
    </location>
</feature>
<name>A0A852TTS0_9ACTN</name>
<comment type="caution">
    <text evidence="14">The sequence shown here is derived from an EMBL/GenBank/DDBJ whole genome shotgun (WGS) entry which is preliminary data.</text>
</comment>
<accession>A0A852TTS0</accession>
<dbReference type="InterPro" id="IPR027383">
    <property type="entry name" value="Znf_put"/>
</dbReference>
<evidence type="ECO:0000256" key="7">
    <source>
        <dbReference type="ARBA" id="ARBA00023136"/>
    </source>
</evidence>
<evidence type="ECO:0000256" key="10">
    <source>
        <dbReference type="ARBA" id="ARBA00030803"/>
    </source>
</evidence>
<dbReference type="Gene3D" id="1.10.10.1320">
    <property type="entry name" value="Anti-sigma factor, zinc-finger domain"/>
    <property type="match status" value="1"/>
</dbReference>
<keyword evidence="5 11" id="KW-1133">Transmembrane helix</keyword>
<evidence type="ECO:0000313" key="15">
    <source>
        <dbReference type="Proteomes" id="UP000589036"/>
    </source>
</evidence>
<dbReference type="Proteomes" id="UP000589036">
    <property type="component" value="Unassembled WGS sequence"/>
</dbReference>
<evidence type="ECO:0000313" key="14">
    <source>
        <dbReference type="EMBL" id="NYE47328.1"/>
    </source>
</evidence>
<dbReference type="GO" id="GO:0016989">
    <property type="term" value="F:sigma factor antagonist activity"/>
    <property type="evidence" value="ECO:0007669"/>
    <property type="project" value="TreeGrafter"/>
</dbReference>
<evidence type="ECO:0000256" key="3">
    <source>
        <dbReference type="ARBA" id="ARBA00022475"/>
    </source>
</evidence>
<dbReference type="Pfam" id="PF10099">
    <property type="entry name" value="RskA_C"/>
    <property type="match status" value="1"/>
</dbReference>
<evidence type="ECO:0000256" key="1">
    <source>
        <dbReference type="ARBA" id="ARBA00004167"/>
    </source>
</evidence>
<evidence type="ECO:0000256" key="4">
    <source>
        <dbReference type="ARBA" id="ARBA00022692"/>
    </source>
</evidence>
<dbReference type="AlphaFoldDB" id="A0A852TTS0"/>
<evidence type="ECO:0000256" key="9">
    <source>
        <dbReference type="ARBA" id="ARBA00029829"/>
    </source>
</evidence>
<evidence type="ECO:0000259" key="13">
    <source>
        <dbReference type="Pfam" id="PF13490"/>
    </source>
</evidence>
<gene>
    <name evidence="14" type="ORF">HDA32_002448</name>
</gene>
<evidence type="ECO:0000256" key="5">
    <source>
        <dbReference type="ARBA" id="ARBA00022989"/>
    </source>
</evidence>
<evidence type="ECO:0000256" key="11">
    <source>
        <dbReference type="SAM" id="Phobius"/>
    </source>
</evidence>
<dbReference type="PANTHER" id="PTHR37461:SF1">
    <property type="entry name" value="ANTI-SIGMA-K FACTOR RSKA"/>
    <property type="match status" value="1"/>
</dbReference>
<dbReference type="PANTHER" id="PTHR37461">
    <property type="entry name" value="ANTI-SIGMA-K FACTOR RSKA"/>
    <property type="match status" value="1"/>
</dbReference>
<dbReference type="InterPro" id="IPR018764">
    <property type="entry name" value="RskA_C"/>
</dbReference>
<feature type="domain" description="Anti-sigma K factor RskA C-terminal" evidence="12">
    <location>
        <begin position="101"/>
        <end position="238"/>
    </location>
</feature>
<keyword evidence="3" id="KW-1003">Cell membrane</keyword>